<keyword evidence="5" id="KW-0677">Repeat</keyword>
<keyword evidence="8" id="KW-0496">Mitochondrion</keyword>
<feature type="transmembrane region" description="Helical" evidence="12">
    <location>
        <begin position="178"/>
        <end position="199"/>
    </location>
</feature>
<evidence type="ECO:0000256" key="3">
    <source>
        <dbReference type="ARBA" id="ARBA00022448"/>
    </source>
</evidence>
<evidence type="ECO:0000256" key="1">
    <source>
        <dbReference type="ARBA" id="ARBA00004448"/>
    </source>
</evidence>
<feature type="repeat" description="Solcar" evidence="10">
    <location>
        <begin position="335"/>
        <end position="429"/>
    </location>
</feature>
<evidence type="ECO:0000256" key="11">
    <source>
        <dbReference type="RuleBase" id="RU000488"/>
    </source>
</evidence>
<gene>
    <name evidence="13" type="ORF">CEUSTIGMA_g3460.t1</name>
</gene>
<evidence type="ECO:0000256" key="12">
    <source>
        <dbReference type="SAM" id="Phobius"/>
    </source>
</evidence>
<evidence type="ECO:0000256" key="2">
    <source>
        <dbReference type="ARBA" id="ARBA00006375"/>
    </source>
</evidence>
<evidence type="ECO:0000313" key="14">
    <source>
        <dbReference type="Proteomes" id="UP000232323"/>
    </source>
</evidence>
<feature type="repeat" description="Solcar" evidence="10">
    <location>
        <begin position="178"/>
        <end position="277"/>
    </location>
</feature>
<feature type="transmembrane region" description="Helical" evidence="12">
    <location>
        <begin position="143"/>
        <end position="166"/>
    </location>
</feature>
<reference evidence="13 14" key="1">
    <citation type="submission" date="2017-08" db="EMBL/GenBank/DDBJ databases">
        <title>Acidophilic green algal genome provides insights into adaptation to an acidic environment.</title>
        <authorList>
            <person name="Hirooka S."/>
            <person name="Hirose Y."/>
            <person name="Kanesaki Y."/>
            <person name="Higuchi S."/>
            <person name="Fujiwara T."/>
            <person name="Onuma R."/>
            <person name="Era A."/>
            <person name="Ohbayashi R."/>
            <person name="Uzuka A."/>
            <person name="Nozaki H."/>
            <person name="Yoshikawa H."/>
            <person name="Miyagishima S.Y."/>
        </authorList>
    </citation>
    <scope>NUCLEOTIDE SEQUENCE [LARGE SCALE GENOMIC DNA]</scope>
    <source>
        <strain evidence="13 14">NIES-2499</strain>
    </source>
</reference>
<dbReference type="PANTHER" id="PTHR45760">
    <property type="entry name" value="FI19922P1-RELATED"/>
    <property type="match status" value="1"/>
</dbReference>
<feature type="transmembrane region" description="Helical" evidence="12">
    <location>
        <begin position="6"/>
        <end position="27"/>
    </location>
</feature>
<keyword evidence="6" id="KW-0999">Mitochondrion inner membrane</keyword>
<comment type="caution">
    <text evidence="13">The sequence shown here is derived from an EMBL/GenBank/DDBJ whole genome shotgun (WGS) entry which is preliminary data.</text>
</comment>
<evidence type="ECO:0000256" key="4">
    <source>
        <dbReference type="ARBA" id="ARBA00022692"/>
    </source>
</evidence>
<dbReference type="Proteomes" id="UP000232323">
    <property type="component" value="Unassembled WGS sequence"/>
</dbReference>
<evidence type="ECO:0000256" key="9">
    <source>
        <dbReference type="ARBA" id="ARBA00023136"/>
    </source>
</evidence>
<keyword evidence="7 12" id="KW-1133">Transmembrane helix</keyword>
<dbReference type="InterPro" id="IPR045315">
    <property type="entry name" value="Mtm1-like"/>
</dbReference>
<dbReference type="AlphaFoldDB" id="A0A250WYV3"/>
<dbReference type="STRING" id="1157962.A0A250WYV3"/>
<dbReference type="OrthoDB" id="1747031at2759"/>
<dbReference type="GO" id="GO:0005743">
    <property type="term" value="C:mitochondrial inner membrane"/>
    <property type="evidence" value="ECO:0007669"/>
    <property type="project" value="UniProtKB-SubCell"/>
</dbReference>
<keyword evidence="4 10" id="KW-0812">Transmembrane</keyword>
<dbReference type="GO" id="GO:1990542">
    <property type="term" value="P:mitochondrial transmembrane transport"/>
    <property type="evidence" value="ECO:0007669"/>
    <property type="project" value="InterPro"/>
</dbReference>
<keyword evidence="9 10" id="KW-0472">Membrane</keyword>
<comment type="similarity">
    <text evidence="2 11">Belongs to the mitochondrial carrier (TC 2.A.29) family.</text>
</comment>
<sequence length="430" mass="45812">MPDNEIINRVLAAAVASSVSAVIVTPLDVIKTRMQVLSANSEQASTSGRQLCSGRTIPVRAAGGNVKNLPLADILKHLRYHKSFVNGMTDTKNARGTLSCCCSPSLSSLAYSPEWCLASQHTKVNQLSMLSTFKSIVRKEGVIALWNGLGTAVLLSVPMVGIYMPLYDHMQSRLSKDWGHFAPALSGMVSRAVAVALTAPLELLRTRKQALPASSSSNLSLLQLDSALPSSPTMRGLFSNHTWSRVRGMWTGTGATLARDVPFTMLYWCAVEPLRDHLLSSCSSSATMHLTSPPTNGRDNKSSGAVLCPTEEGPADIVSGCSCSTEVPASHTRAQVLWVNLVAGAASGAVAAAVTTPFDVVKTRLQTRKVVATQLEHLSSHPQGTLGMMRSIWQKEGVKGLFSGMGPRTARTAPACAIVISTYEVLKTVL</sequence>
<keyword evidence="14" id="KW-1185">Reference proteome</keyword>
<dbReference type="PROSITE" id="PS50920">
    <property type="entry name" value="SOLCAR"/>
    <property type="match status" value="3"/>
</dbReference>
<evidence type="ECO:0008006" key="15">
    <source>
        <dbReference type="Google" id="ProtNLM"/>
    </source>
</evidence>
<dbReference type="Gene3D" id="1.50.40.10">
    <property type="entry name" value="Mitochondrial carrier domain"/>
    <property type="match status" value="2"/>
</dbReference>
<evidence type="ECO:0000313" key="13">
    <source>
        <dbReference type="EMBL" id="GAX76017.1"/>
    </source>
</evidence>
<accession>A0A250WYV3</accession>
<proteinExistence type="inferred from homology"/>
<dbReference type="PANTHER" id="PTHR45760:SF2">
    <property type="entry name" value="FI19922P1-RELATED"/>
    <property type="match status" value="1"/>
</dbReference>
<organism evidence="13 14">
    <name type="scientific">Chlamydomonas eustigma</name>
    <dbReference type="NCBI Taxonomy" id="1157962"/>
    <lineage>
        <taxon>Eukaryota</taxon>
        <taxon>Viridiplantae</taxon>
        <taxon>Chlorophyta</taxon>
        <taxon>core chlorophytes</taxon>
        <taxon>Chlorophyceae</taxon>
        <taxon>CS clade</taxon>
        <taxon>Chlamydomonadales</taxon>
        <taxon>Chlamydomonadaceae</taxon>
        <taxon>Chlamydomonas</taxon>
    </lineage>
</organism>
<dbReference type="SUPFAM" id="SSF103506">
    <property type="entry name" value="Mitochondrial carrier"/>
    <property type="match status" value="1"/>
</dbReference>
<dbReference type="InterPro" id="IPR018108">
    <property type="entry name" value="MCP_transmembrane"/>
</dbReference>
<dbReference type="Pfam" id="PF00153">
    <property type="entry name" value="Mito_carr"/>
    <property type="match status" value="4"/>
</dbReference>
<evidence type="ECO:0000256" key="8">
    <source>
        <dbReference type="ARBA" id="ARBA00023128"/>
    </source>
</evidence>
<dbReference type="InterPro" id="IPR023395">
    <property type="entry name" value="MCP_dom_sf"/>
</dbReference>
<evidence type="ECO:0000256" key="6">
    <source>
        <dbReference type="ARBA" id="ARBA00022792"/>
    </source>
</evidence>
<evidence type="ECO:0000256" key="10">
    <source>
        <dbReference type="PROSITE-ProRule" id="PRU00282"/>
    </source>
</evidence>
<protein>
    <recommendedName>
        <fullName evidence="15">Mitochondrial carrier protein</fullName>
    </recommendedName>
</protein>
<name>A0A250WYV3_9CHLO</name>
<feature type="repeat" description="Solcar" evidence="10">
    <location>
        <begin position="4"/>
        <end position="173"/>
    </location>
</feature>
<keyword evidence="3 11" id="KW-0813">Transport</keyword>
<dbReference type="EMBL" id="BEGY01000015">
    <property type="protein sequence ID" value="GAX76017.1"/>
    <property type="molecule type" value="Genomic_DNA"/>
</dbReference>
<evidence type="ECO:0000256" key="5">
    <source>
        <dbReference type="ARBA" id="ARBA00022737"/>
    </source>
</evidence>
<evidence type="ECO:0000256" key="7">
    <source>
        <dbReference type="ARBA" id="ARBA00022989"/>
    </source>
</evidence>
<comment type="subcellular location">
    <subcellularLocation>
        <location evidence="1">Mitochondrion inner membrane</location>
        <topology evidence="1">Multi-pass membrane protein</topology>
    </subcellularLocation>
</comment>